<feature type="compositionally biased region" description="Pro residues" evidence="1">
    <location>
        <begin position="444"/>
        <end position="453"/>
    </location>
</feature>
<dbReference type="PANTHER" id="PTHR28027">
    <property type="entry name" value="TRANSCRIPTIONAL REGULATOR MIT1"/>
    <property type="match status" value="1"/>
</dbReference>
<gene>
    <name evidence="2" type="ORF">D9615_008205</name>
</gene>
<organism evidence="2 3">
    <name type="scientific">Tricholomella constricta</name>
    <dbReference type="NCBI Taxonomy" id="117010"/>
    <lineage>
        <taxon>Eukaryota</taxon>
        <taxon>Fungi</taxon>
        <taxon>Dikarya</taxon>
        <taxon>Basidiomycota</taxon>
        <taxon>Agaricomycotina</taxon>
        <taxon>Agaricomycetes</taxon>
        <taxon>Agaricomycetidae</taxon>
        <taxon>Agaricales</taxon>
        <taxon>Tricholomatineae</taxon>
        <taxon>Lyophyllaceae</taxon>
        <taxon>Tricholomella</taxon>
    </lineage>
</organism>
<feature type="compositionally biased region" description="Low complexity" evidence="1">
    <location>
        <begin position="403"/>
        <end position="420"/>
    </location>
</feature>
<feature type="compositionally biased region" description="Low complexity" evidence="1">
    <location>
        <begin position="241"/>
        <end position="257"/>
    </location>
</feature>
<comment type="caution">
    <text evidence="2">The sequence shown here is derived from an EMBL/GenBank/DDBJ whole genome shotgun (WGS) entry which is preliminary data.</text>
</comment>
<dbReference type="InterPro" id="IPR018608">
    <property type="entry name" value="Gti1/Pac2"/>
</dbReference>
<feature type="compositionally biased region" description="Low complexity" evidence="1">
    <location>
        <begin position="298"/>
        <end position="310"/>
    </location>
</feature>
<dbReference type="AlphaFoldDB" id="A0A8H5M028"/>
<evidence type="ECO:0000256" key="1">
    <source>
        <dbReference type="SAM" id="MobiDB-lite"/>
    </source>
</evidence>
<dbReference type="OrthoDB" id="5572844at2759"/>
<proteinExistence type="predicted"/>
<reference evidence="2 3" key="1">
    <citation type="journal article" date="2020" name="ISME J.">
        <title>Uncovering the hidden diversity of litter-decomposition mechanisms in mushroom-forming fungi.</title>
        <authorList>
            <person name="Floudas D."/>
            <person name="Bentzer J."/>
            <person name="Ahren D."/>
            <person name="Johansson T."/>
            <person name="Persson P."/>
            <person name="Tunlid A."/>
        </authorList>
    </citation>
    <scope>NUCLEOTIDE SEQUENCE [LARGE SCALE GENOMIC DNA]</scope>
    <source>
        <strain evidence="2 3">CBS 661.87</strain>
    </source>
</reference>
<feature type="region of interest" description="Disordered" evidence="1">
    <location>
        <begin position="358"/>
        <end position="476"/>
    </location>
</feature>
<feature type="compositionally biased region" description="Low complexity" evidence="1">
    <location>
        <begin position="366"/>
        <end position="383"/>
    </location>
</feature>
<evidence type="ECO:0000313" key="3">
    <source>
        <dbReference type="Proteomes" id="UP000565441"/>
    </source>
</evidence>
<sequence length="476" mass="51748">MSAAQTTSSWTEPPWSGWIETTGDALLILEAARRGLIPRVTRRLVDSERKMITSGSVFVFDEDESGIKRWTDGFFWSPSRILGNFLLYRETDKRGSGHRGGRSDASSSDVGDQYGSDGVKVEGQSLSRPKADEGHLGGVDKQRERTLMGSLTNSYKFKPDGLMKKTFSLTIGGVSQHLISYYKIEDVTNGRLRSPSSLPELASLDISPEYLDKTHFRNPPKVEIGVDGLPRYRGEAEDIDSSPPLLSAPLSTGLPLLTDGRITESSSVSRRGKRFDPYAAPAVTKRPRRPTKSSTGDPTTPTEQQQPQQALVPQPVANGYVDPNVSMPPPPPPAHYPPPYGTVPNYYPMPGYPVVHPHPHPHSHTPHIYYPAGSAAPQHAQPAPAAPPTHFGYGYPVAPSTDPQQQPVQASQQQQQQAYYPYPPQPQPAPYAGAWPTYTAYPALAPPSQPPAPQSSIANANEAQPVGLHTSDEGEG</sequence>
<evidence type="ECO:0000313" key="2">
    <source>
        <dbReference type="EMBL" id="KAF5375893.1"/>
    </source>
</evidence>
<keyword evidence="3" id="KW-1185">Reference proteome</keyword>
<feature type="region of interest" description="Disordered" evidence="1">
    <location>
        <begin position="93"/>
        <end position="140"/>
    </location>
</feature>
<dbReference type="GO" id="GO:0003677">
    <property type="term" value="F:DNA binding"/>
    <property type="evidence" value="ECO:0007669"/>
    <property type="project" value="TreeGrafter"/>
</dbReference>
<feature type="compositionally biased region" description="Low complexity" evidence="1">
    <location>
        <begin position="430"/>
        <end position="443"/>
    </location>
</feature>
<dbReference type="PANTHER" id="PTHR28027:SF2">
    <property type="entry name" value="TRANSCRIPTIONAL REGULATOR MIT1"/>
    <property type="match status" value="1"/>
</dbReference>
<dbReference type="Pfam" id="PF09729">
    <property type="entry name" value="Gti1_Pac2"/>
    <property type="match status" value="1"/>
</dbReference>
<name>A0A8H5M028_9AGAR</name>
<accession>A0A8H5M028</accession>
<dbReference type="EMBL" id="JAACJP010000031">
    <property type="protein sequence ID" value="KAF5375893.1"/>
    <property type="molecule type" value="Genomic_DNA"/>
</dbReference>
<protein>
    <submittedName>
        <fullName evidence="2">Uncharacterized protein</fullName>
    </submittedName>
</protein>
<dbReference type="Proteomes" id="UP000565441">
    <property type="component" value="Unassembled WGS sequence"/>
</dbReference>
<feature type="region of interest" description="Disordered" evidence="1">
    <location>
        <begin position="234"/>
        <end position="310"/>
    </location>
</feature>
<feature type="compositionally biased region" description="Basic and acidic residues" evidence="1">
    <location>
        <begin position="129"/>
        <end position="140"/>
    </location>
</feature>